<evidence type="ECO:0000256" key="1">
    <source>
        <dbReference type="SAM" id="Coils"/>
    </source>
</evidence>
<evidence type="ECO:0000313" key="2">
    <source>
        <dbReference type="EMBL" id="TYC50580.1"/>
    </source>
</evidence>
<reference evidence="2 3" key="1">
    <citation type="submission" date="2019-01" db="EMBL/GenBank/DDBJ databases">
        <title>Weissella sp. nov., a novel lactic acid bacterium isolated from animal feces.</title>
        <authorList>
            <person name="Wang L.-T."/>
        </authorList>
    </citation>
    <scope>NUCLEOTIDE SEQUENCE [LARGE SCALE GENOMIC DNA]</scope>
    <source>
        <strain evidence="2 3">8H-2</strain>
    </source>
</reference>
<comment type="caution">
    <text evidence="2">The sequence shown here is derived from an EMBL/GenBank/DDBJ whole genome shotgun (WGS) entry which is preliminary data.</text>
</comment>
<keyword evidence="1" id="KW-0175">Coiled coil</keyword>
<dbReference type="RefSeq" id="WP_148622052.1">
    <property type="nucleotide sequence ID" value="NZ_SDGZ01000008.1"/>
</dbReference>
<dbReference type="EMBL" id="SDGZ01000008">
    <property type="protein sequence ID" value="TYC50580.1"/>
    <property type="molecule type" value="Genomic_DNA"/>
</dbReference>
<organism evidence="2 3">
    <name type="scientific">Weissella muntiaci</name>
    <dbReference type="NCBI Taxonomy" id="2508881"/>
    <lineage>
        <taxon>Bacteria</taxon>
        <taxon>Bacillati</taxon>
        <taxon>Bacillota</taxon>
        <taxon>Bacilli</taxon>
        <taxon>Lactobacillales</taxon>
        <taxon>Lactobacillaceae</taxon>
        <taxon>Weissella</taxon>
    </lineage>
</organism>
<accession>A0A6C2C965</accession>
<evidence type="ECO:0000313" key="3">
    <source>
        <dbReference type="Proteomes" id="UP000371977"/>
    </source>
</evidence>
<dbReference type="Proteomes" id="UP000371977">
    <property type="component" value="Unassembled WGS sequence"/>
</dbReference>
<proteinExistence type="predicted"/>
<feature type="coiled-coil region" evidence="1">
    <location>
        <begin position="220"/>
        <end position="287"/>
    </location>
</feature>
<keyword evidence="3" id="KW-1185">Reference proteome</keyword>
<dbReference type="AlphaFoldDB" id="A0A6C2C965"/>
<sequence length="373" mass="42135">MNEFSASAVVNFIDGNQKFTAIAKGIKDGKPDFSEVTLTESIIRALAEHGLTKEDLPNLKATESANSAFRAFTYDLTDIRREEEAKVDSNPERQPVLNENVEQPLTTNGNDVIDDTEEVVPDIHIDLINISKQGKNGVKHLSFAGDTAGTKLYEEIKNNQLSQSDVLLTPKGTIVAIPRVVYYLKDSVLSTVLDENEYKESQNVQIIANPSTTQEQDHKILKLNNDLESIKSELKRAKAENESLKLELTDRNSQDTRMNGQVDGYYKERYTKARDEINHLKNRLEDASVWEDKFQEVKISEQVNERMLVKEQEKTRILSMQNEELAQKYEVGQRQVRSVFDAMRVASEFLTTQVPGVGENTDMLEANVGGHIE</sequence>
<gene>
    <name evidence="2" type="ORF">ESZ50_02605</name>
</gene>
<name>A0A6C2C965_9LACO</name>
<protein>
    <submittedName>
        <fullName evidence="2">Uncharacterized protein</fullName>
    </submittedName>
</protein>